<evidence type="ECO:0008006" key="4">
    <source>
        <dbReference type="Google" id="ProtNLM"/>
    </source>
</evidence>
<evidence type="ECO:0000313" key="2">
    <source>
        <dbReference type="EMBL" id="EAU42433.1"/>
    </source>
</evidence>
<protein>
    <recommendedName>
        <fullName evidence="4">DUF551 domain-containing protein</fullName>
    </recommendedName>
</protein>
<sequence length="107" mass="11378">MATHDTGGWSPMTKADRSGARILVTVRGGEQGAPEVDTVRWGLPRAGHDKCWIATDSGPEAQVTYEDDDLVAWMPLPTPTSDHGVTSADAVQPARESDFLEESGSGI</sequence>
<feature type="region of interest" description="Disordered" evidence="1">
    <location>
        <begin position="75"/>
        <end position="107"/>
    </location>
</feature>
<comment type="caution">
    <text evidence="2">The sequence shown here is derived from an EMBL/GenBank/DDBJ whole genome shotgun (WGS) entry which is preliminary data.</text>
</comment>
<dbReference type="AlphaFoldDB" id="Q0G7D1"/>
<name>Q0G7D1_9HYPH</name>
<organism evidence="2 3">
    <name type="scientific">Fulvimarina pelagi HTCC2506</name>
    <dbReference type="NCBI Taxonomy" id="314231"/>
    <lineage>
        <taxon>Bacteria</taxon>
        <taxon>Pseudomonadati</taxon>
        <taxon>Pseudomonadota</taxon>
        <taxon>Alphaproteobacteria</taxon>
        <taxon>Hyphomicrobiales</taxon>
        <taxon>Aurantimonadaceae</taxon>
        <taxon>Fulvimarina</taxon>
    </lineage>
</organism>
<reference evidence="2 3" key="1">
    <citation type="journal article" date="2010" name="J. Bacteriol.">
        <title>Genome sequence of Fulvimarina pelagi HTCC2506T, a Mn(II)-oxidizing alphaproteobacterium possessing an aerobic anoxygenic photosynthetic gene cluster and Xanthorhodopsin.</title>
        <authorList>
            <person name="Kang I."/>
            <person name="Oh H.M."/>
            <person name="Lim S.I."/>
            <person name="Ferriera S."/>
            <person name="Giovannoni S.J."/>
            <person name="Cho J.C."/>
        </authorList>
    </citation>
    <scope>NUCLEOTIDE SEQUENCE [LARGE SCALE GENOMIC DNA]</scope>
    <source>
        <strain evidence="2 3">HTCC2506</strain>
    </source>
</reference>
<keyword evidence="3" id="KW-1185">Reference proteome</keyword>
<dbReference type="HOGENOM" id="CLU_146057_0_0_5"/>
<accession>Q0G7D1</accession>
<gene>
    <name evidence="2" type="ORF">FP2506_06326</name>
</gene>
<proteinExistence type="predicted"/>
<dbReference type="Proteomes" id="UP000004310">
    <property type="component" value="Unassembled WGS sequence"/>
</dbReference>
<evidence type="ECO:0000313" key="3">
    <source>
        <dbReference type="Proteomes" id="UP000004310"/>
    </source>
</evidence>
<dbReference type="STRING" id="217511.GCA_001463845_00047"/>
<dbReference type="eggNOG" id="ENOG5033VZ9">
    <property type="taxonomic scope" value="Bacteria"/>
</dbReference>
<dbReference type="EMBL" id="AATP01000001">
    <property type="protein sequence ID" value="EAU42433.1"/>
    <property type="molecule type" value="Genomic_DNA"/>
</dbReference>
<dbReference type="RefSeq" id="WP_007066407.1">
    <property type="nucleotide sequence ID" value="NZ_DS022272.1"/>
</dbReference>
<evidence type="ECO:0000256" key="1">
    <source>
        <dbReference type="SAM" id="MobiDB-lite"/>
    </source>
</evidence>